<proteinExistence type="predicted"/>
<evidence type="ECO:0000313" key="5">
    <source>
        <dbReference type="Proteomes" id="UP000700596"/>
    </source>
</evidence>
<organism evidence="4 5">
    <name type="scientific">Dendryphion nanum</name>
    <dbReference type="NCBI Taxonomy" id="256645"/>
    <lineage>
        <taxon>Eukaryota</taxon>
        <taxon>Fungi</taxon>
        <taxon>Dikarya</taxon>
        <taxon>Ascomycota</taxon>
        <taxon>Pezizomycotina</taxon>
        <taxon>Dothideomycetes</taxon>
        <taxon>Pleosporomycetidae</taxon>
        <taxon>Pleosporales</taxon>
        <taxon>Torulaceae</taxon>
        <taxon>Dendryphion</taxon>
    </lineage>
</organism>
<accession>A0A9P9DV41</accession>
<evidence type="ECO:0000256" key="2">
    <source>
        <dbReference type="ARBA" id="ARBA00022801"/>
    </source>
</evidence>
<evidence type="ECO:0000259" key="3">
    <source>
        <dbReference type="Pfam" id="PF01764"/>
    </source>
</evidence>
<evidence type="ECO:0000313" key="4">
    <source>
        <dbReference type="EMBL" id="KAH7126729.1"/>
    </source>
</evidence>
<dbReference type="CDD" id="cd00519">
    <property type="entry name" value="Lipase_3"/>
    <property type="match status" value="1"/>
</dbReference>
<dbReference type="GO" id="GO:0016787">
    <property type="term" value="F:hydrolase activity"/>
    <property type="evidence" value="ECO:0007669"/>
    <property type="project" value="UniProtKB-KW"/>
</dbReference>
<dbReference type="PANTHER" id="PTHR46640:SF1">
    <property type="entry name" value="FUNGAL LIPASE-LIKE DOMAIN-CONTAINING PROTEIN-RELATED"/>
    <property type="match status" value="1"/>
</dbReference>
<dbReference type="GO" id="GO:0006629">
    <property type="term" value="P:lipid metabolic process"/>
    <property type="evidence" value="ECO:0007669"/>
    <property type="project" value="InterPro"/>
</dbReference>
<dbReference type="Proteomes" id="UP000700596">
    <property type="component" value="Unassembled WGS sequence"/>
</dbReference>
<feature type="domain" description="Fungal lipase-type" evidence="3">
    <location>
        <begin position="64"/>
        <end position="194"/>
    </location>
</feature>
<protein>
    <submittedName>
        <fullName evidence="4">Alpha/Beta hydrolase protein</fullName>
    </submittedName>
</protein>
<dbReference type="InterPro" id="IPR029058">
    <property type="entry name" value="AB_hydrolase_fold"/>
</dbReference>
<dbReference type="InterPro" id="IPR051299">
    <property type="entry name" value="AB_hydrolase_lip/est"/>
</dbReference>
<dbReference type="InterPro" id="IPR002921">
    <property type="entry name" value="Fungal_lipase-type"/>
</dbReference>
<dbReference type="AlphaFoldDB" id="A0A9P9DV41"/>
<comment type="caution">
    <text evidence="4">The sequence shown here is derived from an EMBL/GenBank/DDBJ whole genome shotgun (WGS) entry which is preliminary data.</text>
</comment>
<keyword evidence="5" id="KW-1185">Reference proteome</keyword>
<dbReference type="PANTHER" id="PTHR46640">
    <property type="entry name" value="TRIACYLGLYCEROL LIPASE, PUTATIVE (AFU_ORTHOLOGUE AFUA_6G06510)-RELATED"/>
    <property type="match status" value="1"/>
</dbReference>
<name>A0A9P9DV41_9PLEO</name>
<keyword evidence="1" id="KW-0732">Signal</keyword>
<reference evidence="4" key="1">
    <citation type="journal article" date="2021" name="Nat. Commun.">
        <title>Genetic determinants of endophytism in the Arabidopsis root mycobiome.</title>
        <authorList>
            <person name="Mesny F."/>
            <person name="Miyauchi S."/>
            <person name="Thiergart T."/>
            <person name="Pickel B."/>
            <person name="Atanasova L."/>
            <person name="Karlsson M."/>
            <person name="Huettel B."/>
            <person name="Barry K.W."/>
            <person name="Haridas S."/>
            <person name="Chen C."/>
            <person name="Bauer D."/>
            <person name="Andreopoulos W."/>
            <person name="Pangilinan J."/>
            <person name="LaButti K."/>
            <person name="Riley R."/>
            <person name="Lipzen A."/>
            <person name="Clum A."/>
            <person name="Drula E."/>
            <person name="Henrissat B."/>
            <person name="Kohler A."/>
            <person name="Grigoriev I.V."/>
            <person name="Martin F.M."/>
            <person name="Hacquard S."/>
        </authorList>
    </citation>
    <scope>NUCLEOTIDE SEQUENCE</scope>
    <source>
        <strain evidence="4">MPI-CAGE-CH-0243</strain>
    </source>
</reference>
<dbReference type="OrthoDB" id="426718at2759"/>
<evidence type="ECO:0000256" key="1">
    <source>
        <dbReference type="ARBA" id="ARBA00022729"/>
    </source>
</evidence>
<sequence>MGQFSSAAYCANNHNSVGDKIKCSGGSCPLVEAANTTTLAEFANFPGTDVTGYVALDHTNKLTIISFRGSSSIENWMTNLDFRDTTTDLCPGCTAHNGFWQSWVDARPGVLTAIKKAIATAPKYSIVATGHSLGGAIATLAAAQLRNEKHTVALYTFGAPRVSGPALAAYISAQPGGNFRVTNRNDPVPRLPPFFLGFTHITPEYYIGRKTGETPVIADMRIFDGVNSMAGNSRWVVTDVDAHLWYFRSMSRCAIEKALGKVFGNSKE</sequence>
<keyword evidence="2 4" id="KW-0378">Hydrolase</keyword>
<dbReference type="SUPFAM" id="SSF53474">
    <property type="entry name" value="alpha/beta-Hydrolases"/>
    <property type="match status" value="1"/>
</dbReference>
<gene>
    <name evidence="4" type="ORF">B0J11DRAFT_284446</name>
</gene>
<dbReference type="Gene3D" id="3.40.50.1820">
    <property type="entry name" value="alpha/beta hydrolase"/>
    <property type="match status" value="1"/>
</dbReference>
<dbReference type="Pfam" id="PF01764">
    <property type="entry name" value="Lipase_3"/>
    <property type="match status" value="1"/>
</dbReference>
<dbReference type="EMBL" id="JAGMWT010000006">
    <property type="protein sequence ID" value="KAH7126729.1"/>
    <property type="molecule type" value="Genomic_DNA"/>
</dbReference>